<dbReference type="HAMAP" id="MF_01411">
    <property type="entry name" value="LPS_assembly_LptD"/>
    <property type="match status" value="1"/>
</dbReference>
<dbReference type="Pfam" id="PF04453">
    <property type="entry name" value="LptD"/>
    <property type="match status" value="1"/>
</dbReference>
<protein>
    <recommendedName>
        <fullName evidence="2">LPS-assembly protein LptD</fullName>
    </recommendedName>
</protein>
<feature type="region of interest" description="Disordered" evidence="3">
    <location>
        <begin position="154"/>
        <end position="174"/>
    </location>
</feature>
<dbReference type="Proteomes" id="UP000051934">
    <property type="component" value="Unassembled WGS sequence"/>
</dbReference>
<dbReference type="GO" id="GO:0009279">
    <property type="term" value="C:cell outer membrane"/>
    <property type="evidence" value="ECO:0007669"/>
    <property type="project" value="UniProtKB-SubCell"/>
</dbReference>
<evidence type="ECO:0000256" key="1">
    <source>
        <dbReference type="ARBA" id="ARBA00023237"/>
    </source>
</evidence>
<feature type="region of interest" description="Disordered" evidence="3">
    <location>
        <begin position="90"/>
        <end position="113"/>
    </location>
</feature>
<dbReference type="PANTHER" id="PTHR30189:SF1">
    <property type="entry name" value="LPS-ASSEMBLY PROTEIN LPTD"/>
    <property type="match status" value="1"/>
</dbReference>
<comment type="caution">
    <text evidence="5">The sequence shown here is derived from an EMBL/GenBank/DDBJ whole genome shotgun (WGS) entry which is preliminary data.</text>
</comment>
<dbReference type="InterPro" id="IPR007543">
    <property type="entry name" value="LptD_C"/>
</dbReference>
<evidence type="ECO:0000313" key="6">
    <source>
        <dbReference type="Proteomes" id="UP000051934"/>
    </source>
</evidence>
<sequence length="915" mass="100035">MPWIAEKSTRPTSASRMTARLRRKTAAKGVNKTATSAGPTLAILCCVLAVFDASPVSAQSSNAPRVSCIVNESGDGWVCATGAGFTRADPRVNREDSAGSAAISTPAKTLSNDSPARLDWIAREAMTPAQRIALPNDCCGGFVDPQIETALGAASSVDSDTGASPQTQFLSSDGLSQRTASSIDLRGEVTVLQGPRTITNLGTETSAQTTLDRDANTVSMSGDIAFREPGVLLRGSEAFIDSNSGRNTVDAAHYVLHTSGIHGAAQTIDYDSATGLIMLDNGEFSRCEPGNEFWVLRANAFELDQAIGRGRAKAMSLRIRDIPIFYYPGTVQFPIGDQRLSGLLPPSIGSSRTGGVDIEVPYYLNLAPQMDATLSPRLLSDRGVMLGAEFRYLAETSMNTLNVSHLAGDKFFDPASADTLGSESPSQEDRWFVGFEHQGRFGRGFSTYVDYNAVSDNDYFFDFGNGGLNLSSQTHLNRQARIDFRNDYLRAGINAQRLQIIDPFAAALDINKPFDRLPQFTLASQIPLGAGFRLAFAGEATAFDRTLEEGLLSQAKIDAGALVTGTRVNLEPEVSWSIERPGWFVRAKSKYLQRSYSLDKQALGTAEAPDFGVSVNSLDTGLIFERATRKGWTQTLEPRIFALDSGFAEQGDIPLFDSSELNFSFAQLFRDERFAGGDRVSNARQVSAAITTRLLDNAGRERARASLGQITYFEDRLVDLANPLQNWAPRYSTTADGSAIAAEAFYAPNDRWRFITDVQWDEETQQVIEGRAQVRYRRDASHLVNLAYRERNLVSSPNLVLPPAIDGAIDPHIRQTDFSAVWPLATNWKILARWNYDHSNARNLESFAGVEYSNCCAKIRLVAREWINENELFVRNFEPNRGVFVQFTLVGLGNLTGGGLDSLLTEGIQGYDAER</sequence>
<dbReference type="InterPro" id="IPR020889">
    <property type="entry name" value="LipoPS_assembly_LptD"/>
</dbReference>
<feature type="domain" description="LptD C-terminal" evidence="4">
    <location>
        <begin position="429"/>
        <end position="828"/>
    </location>
</feature>
<proteinExistence type="inferred from homology"/>
<organism evidence="5 6">
    <name type="scientific">OM182 bacterium BACL3 MAG-120507-bin80</name>
    <dbReference type="NCBI Taxonomy" id="1655577"/>
    <lineage>
        <taxon>Bacteria</taxon>
        <taxon>Pseudomonadati</taxon>
        <taxon>Pseudomonadota</taxon>
        <taxon>Gammaproteobacteria</taxon>
        <taxon>OMG group</taxon>
        <taxon>OM182 clade</taxon>
    </lineage>
</organism>
<accession>A0A0R2SED0</accession>
<dbReference type="AlphaFoldDB" id="A0A0R2SED0"/>
<gene>
    <name evidence="2" type="primary">lptD</name>
    <name evidence="5" type="ORF">ABR69_09950</name>
</gene>
<dbReference type="PANTHER" id="PTHR30189">
    <property type="entry name" value="LPS-ASSEMBLY PROTEIN"/>
    <property type="match status" value="1"/>
</dbReference>
<evidence type="ECO:0000259" key="4">
    <source>
        <dbReference type="Pfam" id="PF04453"/>
    </source>
</evidence>
<dbReference type="EMBL" id="LIBB01000029">
    <property type="protein sequence ID" value="KRO73110.1"/>
    <property type="molecule type" value="Genomic_DNA"/>
</dbReference>
<dbReference type="GO" id="GO:0043165">
    <property type="term" value="P:Gram-negative-bacterium-type cell outer membrane assembly"/>
    <property type="evidence" value="ECO:0007669"/>
    <property type="project" value="UniProtKB-UniRule"/>
</dbReference>
<dbReference type="InterPro" id="IPR050218">
    <property type="entry name" value="LptD"/>
</dbReference>
<name>A0A0R2SED0_9GAMM</name>
<comment type="similarity">
    <text evidence="2">Belongs to the LptD family.</text>
</comment>
<evidence type="ECO:0000256" key="3">
    <source>
        <dbReference type="SAM" id="MobiDB-lite"/>
    </source>
</evidence>
<comment type="caution">
    <text evidence="2">Lacks conserved residue(s) required for the propagation of feature annotation.</text>
</comment>
<evidence type="ECO:0000256" key="2">
    <source>
        <dbReference type="HAMAP-Rule" id="MF_01411"/>
    </source>
</evidence>
<dbReference type="GO" id="GO:0015920">
    <property type="term" value="P:lipopolysaccharide transport"/>
    <property type="evidence" value="ECO:0007669"/>
    <property type="project" value="InterPro"/>
</dbReference>
<keyword evidence="2" id="KW-0472">Membrane</keyword>
<feature type="compositionally biased region" description="Polar residues" evidence="3">
    <location>
        <begin position="156"/>
        <end position="174"/>
    </location>
</feature>
<comment type="function">
    <text evidence="2">Together with LptE, is involved in the assembly of lipopolysaccharide (LPS) at the surface of the outer membrane.</text>
</comment>
<keyword evidence="2" id="KW-0732">Signal</keyword>
<evidence type="ECO:0000313" key="5">
    <source>
        <dbReference type="EMBL" id="KRO73110.1"/>
    </source>
</evidence>
<keyword evidence="1 2" id="KW-0998">Cell outer membrane</keyword>
<dbReference type="GO" id="GO:1990351">
    <property type="term" value="C:transporter complex"/>
    <property type="evidence" value="ECO:0007669"/>
    <property type="project" value="TreeGrafter"/>
</dbReference>
<comment type="subcellular location">
    <subcellularLocation>
        <location evidence="2">Cell outer membrane</location>
    </subcellularLocation>
</comment>
<reference evidence="5 6" key="1">
    <citation type="submission" date="2015-10" db="EMBL/GenBank/DDBJ databases">
        <title>Metagenome-Assembled Genomes uncover a global brackish microbiome.</title>
        <authorList>
            <person name="Hugerth L.W."/>
            <person name="Larsson J."/>
            <person name="Alneberg J."/>
            <person name="Lindh M.V."/>
            <person name="Legrand C."/>
            <person name="Pinhassi J."/>
            <person name="Andersson A.F."/>
        </authorList>
    </citation>
    <scope>NUCLEOTIDE SEQUENCE [LARGE SCALE GENOMIC DNA]</scope>
    <source>
        <strain evidence="5">BACL4 MAG-120507-bin80</strain>
    </source>
</reference>
<feature type="compositionally biased region" description="Polar residues" evidence="3">
    <location>
        <begin position="102"/>
        <end position="113"/>
    </location>
</feature>
<comment type="subunit">
    <text evidence="2">Component of the lipopolysaccharide transport and assembly complex. Interacts with LptE and LptA.</text>
</comment>